<dbReference type="EMBL" id="PGCJ01001244">
    <property type="protein sequence ID" value="PLW07224.1"/>
    <property type="molecule type" value="Genomic_DNA"/>
</dbReference>
<organism evidence="1 5">
    <name type="scientific">Puccinia coronata f. sp. avenae</name>
    <dbReference type="NCBI Taxonomy" id="200324"/>
    <lineage>
        <taxon>Eukaryota</taxon>
        <taxon>Fungi</taxon>
        <taxon>Dikarya</taxon>
        <taxon>Basidiomycota</taxon>
        <taxon>Pucciniomycotina</taxon>
        <taxon>Pucciniomycetes</taxon>
        <taxon>Pucciniales</taxon>
        <taxon>Pucciniaceae</taxon>
        <taxon>Puccinia</taxon>
    </lineage>
</organism>
<comment type="caution">
    <text evidence="1">The sequence shown here is derived from an EMBL/GenBank/DDBJ whole genome shotgun (WGS) entry which is preliminary data.</text>
</comment>
<dbReference type="Proteomes" id="UP000235392">
    <property type="component" value="Unassembled WGS sequence"/>
</dbReference>
<evidence type="ECO:0000313" key="2">
    <source>
        <dbReference type="EMBL" id="PLW18941.1"/>
    </source>
</evidence>
<evidence type="ECO:0000313" key="4">
    <source>
        <dbReference type="EMBL" id="PLW51562.1"/>
    </source>
</evidence>
<dbReference type="EMBL" id="PGCI01000723">
    <property type="protein sequence ID" value="PLW18941.1"/>
    <property type="molecule type" value="Genomic_DNA"/>
</dbReference>
<accession>A0A2N5S1X9</accession>
<dbReference type="Proteomes" id="UP000235388">
    <property type="component" value="Unassembled WGS sequence"/>
</dbReference>
<evidence type="ECO:0000313" key="5">
    <source>
        <dbReference type="Proteomes" id="UP000235388"/>
    </source>
</evidence>
<evidence type="ECO:0000313" key="1">
    <source>
        <dbReference type="EMBL" id="PLW07224.1"/>
    </source>
</evidence>
<keyword evidence="5" id="KW-1185">Reference proteome</keyword>
<gene>
    <name evidence="4" type="ORF">PCANC_15229</name>
    <name evidence="1" type="ORF">PCANC_26321</name>
    <name evidence="3" type="ORF">PCASD_01235</name>
    <name evidence="2" type="ORF">PCASD_22735</name>
</gene>
<proteinExistence type="predicted"/>
<evidence type="ECO:0000313" key="3">
    <source>
        <dbReference type="EMBL" id="PLW50014.1"/>
    </source>
</evidence>
<reference evidence="5 6" key="1">
    <citation type="submission" date="2017-11" db="EMBL/GenBank/DDBJ databases">
        <title>De novo assembly and phasing of dikaryotic genomes from two isolates of Puccinia coronata f. sp. avenae, the causal agent of oat crown rust.</title>
        <authorList>
            <person name="Miller M.E."/>
            <person name="Zhang Y."/>
            <person name="Omidvar V."/>
            <person name="Sperschneider J."/>
            <person name="Schwessinger B."/>
            <person name="Raley C."/>
            <person name="Palmer J.M."/>
            <person name="Garnica D."/>
            <person name="Upadhyaya N."/>
            <person name="Rathjen J."/>
            <person name="Taylor J.M."/>
            <person name="Park R.F."/>
            <person name="Dodds P.N."/>
            <person name="Hirsch C.D."/>
            <person name="Kianian S.F."/>
            <person name="Figueroa M."/>
        </authorList>
    </citation>
    <scope>NUCLEOTIDE SEQUENCE [LARGE SCALE GENOMIC DNA]</scope>
    <source>
        <strain evidence="1">12NC29</strain>
        <strain evidence="2">12SD80</strain>
    </source>
</reference>
<evidence type="ECO:0000313" key="6">
    <source>
        <dbReference type="Proteomes" id="UP000235392"/>
    </source>
</evidence>
<dbReference type="AlphaFoldDB" id="A0A2N5S1X9"/>
<sequence>MSCESVALSNPARLQDQGAGTTNLINRKADRASHAHSACRRPARPVQFVVVDCETDGSEPGHGIVVAHRITF</sequence>
<name>A0A2N5S1X9_9BASI</name>
<dbReference type="EMBL" id="PGCI01000013">
    <property type="protein sequence ID" value="PLW50014.1"/>
    <property type="molecule type" value="Genomic_DNA"/>
</dbReference>
<dbReference type="EMBL" id="PGCJ01000084">
    <property type="protein sequence ID" value="PLW51562.1"/>
    <property type="molecule type" value="Genomic_DNA"/>
</dbReference>
<protein>
    <submittedName>
        <fullName evidence="1">Uncharacterized protein</fullName>
    </submittedName>
</protein>